<feature type="region of interest" description="Disordered" evidence="1">
    <location>
        <begin position="339"/>
        <end position="391"/>
    </location>
</feature>
<feature type="compositionally biased region" description="Basic and acidic residues" evidence="1">
    <location>
        <begin position="366"/>
        <end position="379"/>
    </location>
</feature>
<dbReference type="AlphaFoldDB" id="F9W564"/>
<sequence length="736" mass="83034">MRRWSLAAVNNSCRLNRLPFEIESAQLQARRSVTSRGQFNPIHNFSYAMERGVRARDAKSFEKLITNPGPLRLAYTPDYLDWLYRCYRAKGTYMDARAAAEKKFNGNITSSGLSTLASGRNGGAADEIDNSHSLPGAPPPGMFLRPPHSFRRLAGELKRRRAQTSLDELARAQGMLDLFERQPHFPAIHIDKCTRFHLVELFKDMVLERALDSNMIWDKALLYRAILAERKMSYPPSFQYIFRAVEDTVFAPSQATPVEGKHTTAAIHGGDNSLAAKCPTLDAYYYYLYLVKKYYVDNAVVAHVVLRCHREPNATELLFSNPPPKDDTEVMRAIKALRDADAQRSSVATADSTTSAESTGGKGGGTRRDDNDKGLDSREGQPVQPPVPPASYPPIDMLWRCEENLPLLKILMFGEFNLIVSENPFIKFPSAHGFLTRPYSTDSHRSLAEGVSLANIIAEKRGHLLPSLPRNLASSIDARGQDVRRLQQKHHRDDIVSFQKLLRSSHADDNPSAFSSYADWSYFNPHAVRAEERDRLRQKAIEALKLYDSATDDIYRRSYEDVLLCHTQRVTENNHTIPATLPTLPHFVAVIKKDPHISFLQHVGLPDRNSSAAAALRHKEMEKRVYYLARALYHMALEYHKEAVRRVNKQKVNVAAALLDVFVQQEWDNLLKEDDSINAVRGLSGMQDDKARMARSLGGYMPFANRPLNANGFPTEARADDYARWMAPPTVESRGA</sequence>
<organism evidence="2 3">
    <name type="scientific">Trypanosoma congolense (strain IL3000)</name>
    <dbReference type="NCBI Taxonomy" id="1068625"/>
    <lineage>
        <taxon>Eukaryota</taxon>
        <taxon>Discoba</taxon>
        <taxon>Euglenozoa</taxon>
        <taxon>Kinetoplastea</taxon>
        <taxon>Metakinetoplastina</taxon>
        <taxon>Trypanosomatida</taxon>
        <taxon>Trypanosomatidae</taxon>
        <taxon>Trypanosoma</taxon>
        <taxon>Nannomonas</taxon>
    </lineage>
</organism>
<dbReference type="VEuPathDB" id="TriTrypDB:TcIL3000_0_32050"/>
<keyword evidence="3" id="KW-1185">Reference proteome</keyword>
<feature type="compositionally biased region" description="Low complexity" evidence="1">
    <location>
        <begin position="345"/>
        <end position="359"/>
    </location>
</feature>
<dbReference type="OMA" id="DWSYFNP"/>
<feature type="region of interest" description="Disordered" evidence="1">
    <location>
        <begin position="119"/>
        <end position="141"/>
    </location>
</feature>
<gene>
    <name evidence="2" type="ORF">TCIL3000_0_32050</name>
</gene>
<accession>F9W564</accession>
<protein>
    <submittedName>
        <fullName evidence="2">WGS project CAEQ00000000 data, annotated contig 1280</fullName>
    </submittedName>
</protein>
<proteinExistence type="predicted"/>
<reference evidence="3" key="1">
    <citation type="submission" date="2011-07" db="EMBL/GenBank/DDBJ databases">
        <title>Divergent evolution of antigenic variation in African trypanosomes.</title>
        <authorList>
            <person name="Jackson A.P."/>
            <person name="Berry A."/>
            <person name="Allison H.C."/>
            <person name="Burton P."/>
            <person name="Anderson J."/>
            <person name="Aslett M."/>
            <person name="Brown R."/>
            <person name="Corton N."/>
            <person name="Harris D."/>
            <person name="Hauser H."/>
            <person name="Gamble J."/>
            <person name="Gilderthorp R."/>
            <person name="McQuillan J."/>
            <person name="Quail M.A."/>
            <person name="Sanders M."/>
            <person name="Van Tonder A."/>
            <person name="Ginger M.L."/>
            <person name="Donelson J.E."/>
            <person name="Field M.C."/>
            <person name="Barry J.D."/>
            <person name="Berriman M."/>
            <person name="Hertz-Fowler C."/>
        </authorList>
    </citation>
    <scope>NUCLEOTIDE SEQUENCE [LARGE SCALE GENOMIC DNA]</scope>
    <source>
        <strain evidence="3">IL3000</strain>
    </source>
</reference>
<evidence type="ECO:0000313" key="2">
    <source>
        <dbReference type="EMBL" id="CCD12312.1"/>
    </source>
</evidence>
<name>F9W564_TRYCI</name>
<evidence type="ECO:0000256" key="1">
    <source>
        <dbReference type="SAM" id="MobiDB-lite"/>
    </source>
</evidence>
<dbReference type="EMBL" id="CAEQ01000664">
    <property type="protein sequence ID" value="CCD12312.1"/>
    <property type="molecule type" value="Genomic_DNA"/>
</dbReference>
<evidence type="ECO:0000313" key="3">
    <source>
        <dbReference type="Proteomes" id="UP000000702"/>
    </source>
</evidence>
<comment type="caution">
    <text evidence="2">The sequence shown here is derived from an EMBL/GenBank/DDBJ whole genome shotgun (WGS) entry which is preliminary data.</text>
</comment>
<dbReference type="Proteomes" id="UP000000702">
    <property type="component" value="Unassembled WGS sequence"/>
</dbReference>
<reference evidence="2 3" key="2">
    <citation type="journal article" date="2012" name="Proc. Natl. Acad. Sci. U.S.A.">
        <title>Antigenic diversity is generated by distinct evolutionary mechanisms in African trypanosome species.</title>
        <authorList>
            <person name="Jackson A.P."/>
            <person name="Berry A."/>
            <person name="Aslett M."/>
            <person name="Allison H.C."/>
            <person name="Burton P."/>
            <person name="Vavrova-Anderson J."/>
            <person name="Brown R."/>
            <person name="Browne H."/>
            <person name="Corton N."/>
            <person name="Hauser H."/>
            <person name="Gamble J."/>
            <person name="Gilderthorp R."/>
            <person name="Marcello L."/>
            <person name="McQuillan J."/>
            <person name="Otto T.D."/>
            <person name="Quail M.A."/>
            <person name="Sanders M.J."/>
            <person name="van Tonder A."/>
            <person name="Ginger M.L."/>
            <person name="Field M.C."/>
            <person name="Barry J.D."/>
            <person name="Hertz-Fowler C."/>
            <person name="Berriman M."/>
        </authorList>
    </citation>
    <scope>NUCLEOTIDE SEQUENCE [LARGE SCALE GENOMIC DNA]</scope>
    <source>
        <strain evidence="2 3">IL3000</strain>
    </source>
</reference>